<dbReference type="EMBL" id="AWOR01000067">
    <property type="protein sequence ID" value="KGH27033.1"/>
    <property type="molecule type" value="Genomic_DNA"/>
</dbReference>
<proteinExistence type="predicted"/>
<protein>
    <submittedName>
        <fullName evidence="1">Uncharacterized protein</fullName>
    </submittedName>
</protein>
<name>A0A096FBG0_COMTE</name>
<reference evidence="1 2" key="1">
    <citation type="submission" date="2013-09" db="EMBL/GenBank/DDBJ databases">
        <title>High correlation between genotypes and phenotypes of environmental bacteria Comamonas testosteroni strains.</title>
        <authorList>
            <person name="Liu L."/>
            <person name="Zhu W."/>
            <person name="Xia X."/>
            <person name="Xu B."/>
            <person name="Luo M."/>
            <person name="Wang G."/>
        </authorList>
    </citation>
    <scope>NUCLEOTIDE SEQUENCE [LARGE SCALE GENOMIC DNA]</scope>
    <source>
        <strain evidence="1 2">JL40</strain>
    </source>
</reference>
<dbReference type="AlphaFoldDB" id="A0A096FBG0"/>
<evidence type="ECO:0000313" key="2">
    <source>
        <dbReference type="Proteomes" id="UP000029553"/>
    </source>
</evidence>
<comment type="caution">
    <text evidence="1">The sequence shown here is derived from an EMBL/GenBank/DDBJ whole genome shotgun (WGS) entry which is preliminary data.</text>
</comment>
<evidence type="ECO:0000313" key="1">
    <source>
        <dbReference type="EMBL" id="KGH27033.1"/>
    </source>
</evidence>
<dbReference type="Proteomes" id="UP000029553">
    <property type="component" value="Unassembled WGS sequence"/>
</dbReference>
<accession>A0A096FBG0</accession>
<gene>
    <name evidence="1" type="ORF">P353_19790</name>
</gene>
<organism evidence="1 2">
    <name type="scientific">Comamonas testosteroni</name>
    <name type="common">Pseudomonas testosteroni</name>
    <dbReference type="NCBI Taxonomy" id="285"/>
    <lineage>
        <taxon>Bacteria</taxon>
        <taxon>Pseudomonadati</taxon>
        <taxon>Pseudomonadota</taxon>
        <taxon>Betaproteobacteria</taxon>
        <taxon>Burkholderiales</taxon>
        <taxon>Comamonadaceae</taxon>
        <taxon>Comamonas</taxon>
    </lineage>
</organism>
<sequence length="99" mass="10897">MKPGELGVVISGNKSSGRIVRVEALMEEGSFAHSTTGELFEIGTSDMWVLSEGTVMRFHENGIIVETEFAEDKYLRPIRDHGGEDETLTWAGKPEKVTA</sequence>